<dbReference type="OrthoDB" id="4937502at2759"/>
<reference evidence="8" key="1">
    <citation type="journal article" date="2019" name="J. Immunol.">
        <title>MD-2 Homologue Recognizes the White Spot Syndrome Virus Lipid Component and Induces Antiviral Molecule Expression in Shrimp.</title>
        <authorList>
            <person name="Gao J."/>
            <person name="Wang J.X."/>
            <person name="Wang X.W."/>
        </authorList>
    </citation>
    <scope>NUCLEOTIDE SEQUENCE</scope>
    <source>
        <strain evidence="8">MjML2</strain>
    </source>
</reference>
<evidence type="ECO:0000256" key="4">
    <source>
        <dbReference type="ARBA" id="ARBA00022729"/>
    </source>
</evidence>
<dbReference type="FunFam" id="2.60.40.770:FF:000001">
    <property type="entry name" value="NPC intracellular cholesterol transporter 2"/>
    <property type="match status" value="1"/>
</dbReference>
<sequence>MKTLLVLLAAVAAASAVRISDCDSTATVDFNNIQITGCFKNKRKCFFPKGQDASMSLPFTPHHEVTAVKAKVTAFIGVIPIPFSLPNSDGCVNSSLQCPMPAGQKGVYTSSLPIRKEYPPISLTVRWELLDQNNNKLVCIKFPVQVKN</sequence>
<evidence type="ECO:0000256" key="5">
    <source>
        <dbReference type="ARBA" id="ARBA00023157"/>
    </source>
</evidence>
<feature type="signal peptide" evidence="6">
    <location>
        <begin position="1"/>
        <end position="16"/>
    </location>
</feature>
<name>A0A5B8HDN1_PENJP</name>
<dbReference type="InterPro" id="IPR039670">
    <property type="entry name" value="NPC2-like"/>
</dbReference>
<keyword evidence="5" id="KW-1015">Disulfide bond</keyword>
<dbReference type="SUPFAM" id="SSF81296">
    <property type="entry name" value="E set domains"/>
    <property type="match status" value="1"/>
</dbReference>
<proteinExistence type="evidence at transcript level"/>
<keyword evidence="4 6" id="KW-0732">Signal</keyword>
<dbReference type="PANTHER" id="PTHR11306">
    <property type="entry name" value="NIEMANN PICK TYPE C2 PROTEIN NPC2-RELATED"/>
    <property type="match status" value="1"/>
</dbReference>
<dbReference type="PANTHER" id="PTHR11306:SF68">
    <property type="entry name" value="NPC INTRACELLULAR CHOLESTEROL TRANSPORTER 2"/>
    <property type="match status" value="1"/>
</dbReference>
<dbReference type="GO" id="GO:0032934">
    <property type="term" value="F:sterol binding"/>
    <property type="evidence" value="ECO:0007669"/>
    <property type="project" value="InterPro"/>
</dbReference>
<evidence type="ECO:0000259" key="7">
    <source>
        <dbReference type="SMART" id="SM00737"/>
    </source>
</evidence>
<evidence type="ECO:0000256" key="6">
    <source>
        <dbReference type="SAM" id="SignalP"/>
    </source>
</evidence>
<accession>A0A5B8HDN1</accession>
<organism evidence="8">
    <name type="scientific">Penaeus japonicus</name>
    <name type="common">Kuruma prawn</name>
    <name type="synonym">Marsupenaeus japonicus</name>
    <dbReference type="NCBI Taxonomy" id="27405"/>
    <lineage>
        <taxon>Eukaryota</taxon>
        <taxon>Metazoa</taxon>
        <taxon>Ecdysozoa</taxon>
        <taxon>Arthropoda</taxon>
        <taxon>Crustacea</taxon>
        <taxon>Multicrustacea</taxon>
        <taxon>Malacostraca</taxon>
        <taxon>Eumalacostraca</taxon>
        <taxon>Eucarida</taxon>
        <taxon>Decapoda</taxon>
        <taxon>Dendrobranchiata</taxon>
        <taxon>Penaeoidea</taxon>
        <taxon>Penaeidae</taxon>
        <taxon>Penaeus</taxon>
    </lineage>
</organism>
<protein>
    <submittedName>
        <fullName evidence="8">ML protein</fullName>
    </submittedName>
</protein>
<comment type="similarity">
    <text evidence="2">Belongs to the NPC2 family.</text>
</comment>
<evidence type="ECO:0000256" key="2">
    <source>
        <dbReference type="ARBA" id="ARBA00006370"/>
    </source>
</evidence>
<dbReference type="CDD" id="cd00916">
    <property type="entry name" value="Npc2_like"/>
    <property type="match status" value="1"/>
</dbReference>
<dbReference type="Gene3D" id="2.60.40.770">
    <property type="match status" value="1"/>
</dbReference>
<feature type="chain" id="PRO_5023042437" evidence="6">
    <location>
        <begin position="17"/>
        <end position="148"/>
    </location>
</feature>
<comment type="subcellular location">
    <subcellularLocation>
        <location evidence="1">Secreted</location>
    </subcellularLocation>
</comment>
<keyword evidence="3" id="KW-0964">Secreted</keyword>
<dbReference type="GO" id="GO:0005576">
    <property type="term" value="C:extracellular region"/>
    <property type="evidence" value="ECO:0007669"/>
    <property type="project" value="UniProtKB-SubCell"/>
</dbReference>
<feature type="domain" description="MD-2-related lipid-recognition" evidence="7">
    <location>
        <begin position="19"/>
        <end position="144"/>
    </location>
</feature>
<evidence type="ECO:0000313" key="8">
    <source>
        <dbReference type="EMBL" id="QDX01883.1"/>
    </source>
</evidence>
<dbReference type="InterPro" id="IPR014756">
    <property type="entry name" value="Ig_E-set"/>
</dbReference>
<dbReference type="Pfam" id="PF02221">
    <property type="entry name" value="E1_DerP2_DerF2"/>
    <property type="match status" value="1"/>
</dbReference>
<evidence type="ECO:0000256" key="1">
    <source>
        <dbReference type="ARBA" id="ARBA00004613"/>
    </source>
</evidence>
<dbReference type="AlphaFoldDB" id="A0A5B8HDN1"/>
<dbReference type="InterPro" id="IPR033916">
    <property type="entry name" value="ML_Npc2-like"/>
</dbReference>
<dbReference type="GO" id="GO:0032367">
    <property type="term" value="P:intracellular cholesterol transport"/>
    <property type="evidence" value="ECO:0007669"/>
    <property type="project" value="InterPro"/>
</dbReference>
<dbReference type="InterPro" id="IPR003172">
    <property type="entry name" value="ML_dom"/>
</dbReference>
<dbReference type="SMART" id="SM00737">
    <property type="entry name" value="ML"/>
    <property type="match status" value="1"/>
</dbReference>
<dbReference type="EMBL" id="MK993578">
    <property type="protein sequence ID" value="QDX01883.1"/>
    <property type="molecule type" value="mRNA"/>
</dbReference>
<evidence type="ECO:0000256" key="3">
    <source>
        <dbReference type="ARBA" id="ARBA00022525"/>
    </source>
</evidence>